<gene>
    <name evidence="2" type="ORF">PHY01_11350</name>
</gene>
<feature type="region of interest" description="Disordered" evidence="1">
    <location>
        <begin position="57"/>
        <end position="79"/>
    </location>
</feature>
<dbReference type="AlphaFoldDB" id="A0A4Y3WIT7"/>
<dbReference type="EMBL" id="BJNG01000011">
    <property type="protein sequence ID" value="GEC18852.1"/>
    <property type="molecule type" value="Genomic_DNA"/>
</dbReference>
<sequence length="79" mass="8419">MTTTGPEVVSTNRSLSDPELMSITDTLPDVRILPDVSVLKVAGQSLVDRGRAAVYPVVEEPTPRPTRRPRSSSGSPSTS</sequence>
<organism evidence="2 3">
    <name type="scientific">Pseudonocardia hydrocarbonoxydans</name>
    <dbReference type="NCBI Taxonomy" id="76726"/>
    <lineage>
        <taxon>Bacteria</taxon>
        <taxon>Bacillati</taxon>
        <taxon>Actinomycetota</taxon>
        <taxon>Actinomycetes</taxon>
        <taxon>Pseudonocardiales</taxon>
        <taxon>Pseudonocardiaceae</taxon>
        <taxon>Pseudonocardia</taxon>
    </lineage>
</organism>
<dbReference type="RefSeq" id="WP_218030016.1">
    <property type="nucleotide sequence ID" value="NZ_BAAARZ010000011.1"/>
</dbReference>
<evidence type="ECO:0000313" key="3">
    <source>
        <dbReference type="Proteomes" id="UP000320338"/>
    </source>
</evidence>
<dbReference type="Proteomes" id="UP000320338">
    <property type="component" value="Unassembled WGS sequence"/>
</dbReference>
<name>A0A4Y3WIT7_9PSEU</name>
<evidence type="ECO:0000256" key="1">
    <source>
        <dbReference type="SAM" id="MobiDB-lite"/>
    </source>
</evidence>
<protein>
    <submittedName>
        <fullName evidence="2">Uncharacterized protein</fullName>
    </submittedName>
</protein>
<accession>A0A4Y3WIT7</accession>
<evidence type="ECO:0000313" key="2">
    <source>
        <dbReference type="EMBL" id="GEC18852.1"/>
    </source>
</evidence>
<reference evidence="2 3" key="1">
    <citation type="submission" date="2019-06" db="EMBL/GenBank/DDBJ databases">
        <title>Whole genome shotgun sequence of Pseudonocardia hydrocarbonoxydans NBRC 14498.</title>
        <authorList>
            <person name="Hosoyama A."/>
            <person name="Uohara A."/>
            <person name="Ohji S."/>
            <person name="Ichikawa N."/>
        </authorList>
    </citation>
    <scope>NUCLEOTIDE SEQUENCE [LARGE SCALE GENOMIC DNA]</scope>
    <source>
        <strain evidence="2 3">NBRC 14498</strain>
    </source>
</reference>
<proteinExistence type="predicted"/>
<comment type="caution">
    <text evidence="2">The sequence shown here is derived from an EMBL/GenBank/DDBJ whole genome shotgun (WGS) entry which is preliminary data.</text>
</comment>
<keyword evidence="3" id="KW-1185">Reference proteome</keyword>